<dbReference type="InterPro" id="IPR029063">
    <property type="entry name" value="SAM-dependent_MTases_sf"/>
</dbReference>
<sequence length="190" mass="21526">MQCKYFTKATDLAKWIIEKKIKVGSVVVDATVGNGHDTFYLAEKVGKEGKVYGFDIQDSALLNTKKRLVNNNVFDRVELIKDSHEKLDAYVKEKVDLVIFNLGYLPGGDHSIVTKPESTIKAIEKSLLALKKYGILLVVAYYGHKGGKEEKEKVENYLRNLDQKQFNVLKFDFINQINNPPILFGVEKKG</sequence>
<dbReference type="GO" id="GO:0032259">
    <property type="term" value="P:methylation"/>
    <property type="evidence" value="ECO:0007669"/>
    <property type="project" value="UniProtKB-KW"/>
</dbReference>
<dbReference type="CDD" id="cd02440">
    <property type="entry name" value="AdoMet_MTases"/>
    <property type="match status" value="1"/>
</dbReference>
<evidence type="ECO:0000313" key="2">
    <source>
        <dbReference type="Proteomes" id="UP000284177"/>
    </source>
</evidence>
<dbReference type="EMBL" id="MCIB01000001">
    <property type="protein sequence ID" value="RKD34535.1"/>
    <property type="molecule type" value="Genomic_DNA"/>
</dbReference>
<dbReference type="Gene3D" id="3.40.50.150">
    <property type="entry name" value="Vaccinia Virus protein VP39"/>
    <property type="match status" value="1"/>
</dbReference>
<gene>
    <name evidence="1" type="ORF">BET03_01525</name>
</gene>
<dbReference type="OrthoDB" id="9792989at2"/>
<evidence type="ECO:0000313" key="1">
    <source>
        <dbReference type="EMBL" id="RKD34535.1"/>
    </source>
</evidence>
<dbReference type="GO" id="GO:0008168">
    <property type="term" value="F:methyltransferase activity"/>
    <property type="evidence" value="ECO:0007669"/>
    <property type="project" value="UniProtKB-KW"/>
</dbReference>
<keyword evidence="1" id="KW-0808">Transferase</keyword>
<organism evidence="1 2">
    <name type="scientific">Thermohalobacter berrensis</name>
    <dbReference type="NCBI Taxonomy" id="99594"/>
    <lineage>
        <taxon>Bacteria</taxon>
        <taxon>Bacillati</taxon>
        <taxon>Bacillota</taxon>
        <taxon>Tissierellia</taxon>
        <taxon>Tissierellales</taxon>
        <taxon>Thermohalobacteraceae</taxon>
        <taxon>Thermohalobacter</taxon>
    </lineage>
</organism>
<dbReference type="PANTHER" id="PTHR35276:SF1">
    <property type="entry name" value="TRNA (MNM(5)S(2)U34)-METHYLTRANSFERASE, CHLOROPLASTIC"/>
    <property type="match status" value="1"/>
</dbReference>
<dbReference type="Proteomes" id="UP000284177">
    <property type="component" value="Unassembled WGS sequence"/>
</dbReference>
<dbReference type="Pfam" id="PF06962">
    <property type="entry name" value="rRNA_methylase"/>
    <property type="match status" value="1"/>
</dbReference>
<dbReference type="RefSeq" id="WP_120166533.1">
    <property type="nucleotide sequence ID" value="NZ_MCIB01000001.1"/>
</dbReference>
<proteinExistence type="predicted"/>
<reference evidence="1 2" key="1">
    <citation type="submission" date="2016-08" db="EMBL/GenBank/DDBJ databases">
        <title>Novel Firmicutes and Novel Genomes.</title>
        <authorList>
            <person name="Poppleton D.I."/>
            <person name="Gribaldo S."/>
        </authorList>
    </citation>
    <scope>NUCLEOTIDE SEQUENCE [LARGE SCALE GENOMIC DNA]</scope>
    <source>
        <strain evidence="1 2">CTT3</strain>
    </source>
</reference>
<comment type="caution">
    <text evidence="1">The sequence shown here is derived from an EMBL/GenBank/DDBJ whole genome shotgun (WGS) entry which is preliminary data.</text>
</comment>
<keyword evidence="2" id="KW-1185">Reference proteome</keyword>
<keyword evidence="1" id="KW-0489">Methyltransferase</keyword>
<dbReference type="InterPro" id="IPR010719">
    <property type="entry name" value="MnmM_MeTrfase"/>
</dbReference>
<dbReference type="AlphaFoldDB" id="A0A419TAN6"/>
<name>A0A419TAN6_9FIRM</name>
<dbReference type="SUPFAM" id="SSF53335">
    <property type="entry name" value="S-adenosyl-L-methionine-dependent methyltransferases"/>
    <property type="match status" value="1"/>
</dbReference>
<dbReference type="PANTHER" id="PTHR35276">
    <property type="entry name" value="S-ADENOSYL-L-METHIONINE-DEPENDENT METHYLTRANSFERASES SUPERFAMILY PROTEIN"/>
    <property type="match status" value="1"/>
</dbReference>
<protein>
    <submittedName>
        <fullName evidence="1">16S rRNA (Cytosine(1402)-N(4))-methyltransferase</fullName>
    </submittedName>
</protein>
<accession>A0A419TAN6</accession>